<dbReference type="EMBL" id="HBKQ01054178">
    <property type="protein sequence ID" value="CAE2280228.1"/>
    <property type="molecule type" value="Transcribed_RNA"/>
</dbReference>
<accession>A0A7S4NCK5</accession>
<feature type="region of interest" description="Disordered" evidence="1">
    <location>
        <begin position="428"/>
        <end position="459"/>
    </location>
</feature>
<dbReference type="PROSITE" id="PS50106">
    <property type="entry name" value="PDZ"/>
    <property type="match status" value="1"/>
</dbReference>
<feature type="region of interest" description="Disordered" evidence="1">
    <location>
        <begin position="356"/>
        <end position="394"/>
    </location>
</feature>
<dbReference type="InterPro" id="IPR036871">
    <property type="entry name" value="PX_dom_sf"/>
</dbReference>
<dbReference type="CDD" id="cd00136">
    <property type="entry name" value="PDZ_canonical"/>
    <property type="match status" value="1"/>
</dbReference>
<evidence type="ECO:0000256" key="1">
    <source>
        <dbReference type="SAM" id="MobiDB-lite"/>
    </source>
</evidence>
<dbReference type="SUPFAM" id="SSF64268">
    <property type="entry name" value="PX domain"/>
    <property type="match status" value="1"/>
</dbReference>
<dbReference type="Gene3D" id="3.30.1520.10">
    <property type="entry name" value="Phox-like domain"/>
    <property type="match status" value="1"/>
</dbReference>
<name>A0A7S4NCK5_9STRA</name>
<evidence type="ECO:0000313" key="4">
    <source>
        <dbReference type="EMBL" id="CAE2280228.1"/>
    </source>
</evidence>
<protein>
    <recommendedName>
        <fullName evidence="5">PDZ domain-containing protein</fullName>
    </recommendedName>
</protein>
<proteinExistence type="predicted"/>
<feature type="domain" description="PDZ" evidence="2">
    <location>
        <begin position="42"/>
        <end position="126"/>
    </location>
</feature>
<sequence length="459" mass="50866">MFDIKGSIKQQIGACVCIRTKMSSDRHRPRPWSDHNAINTVTIDLARHPRGAPLGIMLAPVGGHSIGSSPSESLVTILAGWERLPDGKGLGPIQRSGQVRLGDRLVRMNNVDVTNMTFREIMDLLKAMVLGSLVSGNSGGARLRNISFEPLSRSTKKETIVAASSALSLVEGQSQTQQSKLYSFKSSIRRARVHYCGSSYVTERRISSGISQENISVRQGDTSFVEYEITCHMAVRFGSSSYQISGSVEEKSWTVWKRYSELKELDEKIRKSFGWQMNALHNGWGVGFPSSHVLSSILVGNLDKAFVEQRRFELEQYWQTVQKVKELFDFTNPSSHRYPQDMSSFLRVETNFPGRGRIHPSGDALTSHGREAGEFSQSLCQASPTPSSKDSFCSAPLSSYGNDELNSAEEAAPDLSSHVKDIIFDSQSVPSLRDGRAPTRRRIGGAAKSAFQRNYQDSF</sequence>
<dbReference type="PANTHER" id="PTHR22775">
    <property type="entry name" value="SORTING NEXIN"/>
    <property type="match status" value="1"/>
</dbReference>
<reference evidence="4" key="1">
    <citation type="submission" date="2021-01" db="EMBL/GenBank/DDBJ databases">
        <authorList>
            <person name="Corre E."/>
            <person name="Pelletier E."/>
            <person name="Niang G."/>
            <person name="Scheremetjew M."/>
            <person name="Finn R."/>
            <person name="Kale V."/>
            <person name="Holt S."/>
            <person name="Cochrane G."/>
            <person name="Meng A."/>
            <person name="Brown T."/>
            <person name="Cohen L."/>
        </authorList>
    </citation>
    <scope>NUCLEOTIDE SEQUENCE</scope>
    <source>
        <strain evidence="4">Isolate 1302-5</strain>
    </source>
</reference>
<dbReference type="InterPro" id="IPR036034">
    <property type="entry name" value="PDZ_sf"/>
</dbReference>
<dbReference type="PANTHER" id="PTHR22775:SF3">
    <property type="entry name" value="SORTING NEXIN-13"/>
    <property type="match status" value="1"/>
</dbReference>
<gene>
    <name evidence="4" type="ORF">OAUR00152_LOCUS37210</name>
</gene>
<feature type="domain" description="PX" evidence="3">
    <location>
        <begin position="205"/>
        <end position="352"/>
    </location>
</feature>
<dbReference type="SUPFAM" id="SSF50156">
    <property type="entry name" value="PDZ domain-like"/>
    <property type="match status" value="1"/>
</dbReference>
<dbReference type="InterPro" id="IPR001683">
    <property type="entry name" value="PX_dom"/>
</dbReference>
<dbReference type="InterPro" id="IPR001478">
    <property type="entry name" value="PDZ"/>
</dbReference>
<dbReference type="AlphaFoldDB" id="A0A7S4NCK5"/>
<organism evidence="4">
    <name type="scientific">Odontella aurita</name>
    <dbReference type="NCBI Taxonomy" id="265563"/>
    <lineage>
        <taxon>Eukaryota</taxon>
        <taxon>Sar</taxon>
        <taxon>Stramenopiles</taxon>
        <taxon>Ochrophyta</taxon>
        <taxon>Bacillariophyta</taxon>
        <taxon>Mediophyceae</taxon>
        <taxon>Biddulphiophycidae</taxon>
        <taxon>Eupodiscales</taxon>
        <taxon>Odontellaceae</taxon>
        <taxon>Odontella</taxon>
    </lineage>
</organism>
<dbReference type="Pfam" id="PF00787">
    <property type="entry name" value="PX"/>
    <property type="match status" value="1"/>
</dbReference>
<evidence type="ECO:0000259" key="3">
    <source>
        <dbReference type="PROSITE" id="PS50195"/>
    </source>
</evidence>
<dbReference type="GO" id="GO:0035091">
    <property type="term" value="F:phosphatidylinositol binding"/>
    <property type="evidence" value="ECO:0007669"/>
    <property type="project" value="InterPro"/>
</dbReference>
<evidence type="ECO:0000259" key="2">
    <source>
        <dbReference type="PROSITE" id="PS50106"/>
    </source>
</evidence>
<dbReference type="Gene3D" id="2.30.42.10">
    <property type="match status" value="1"/>
</dbReference>
<feature type="compositionally biased region" description="Polar residues" evidence="1">
    <location>
        <begin position="375"/>
        <end position="394"/>
    </location>
</feature>
<dbReference type="PROSITE" id="PS50195">
    <property type="entry name" value="PX"/>
    <property type="match status" value="1"/>
</dbReference>
<evidence type="ECO:0008006" key="5">
    <source>
        <dbReference type="Google" id="ProtNLM"/>
    </source>
</evidence>